<dbReference type="OrthoDB" id="2189254at2759"/>
<gene>
    <name evidence="1" type="primary">KAFR0B04740</name>
    <name evidence="1" type="ORF">KAFR_0B04740</name>
</gene>
<dbReference type="EMBL" id="HE650822">
    <property type="protein sequence ID" value="CCF56771.1"/>
    <property type="molecule type" value="Genomic_DNA"/>
</dbReference>
<dbReference type="STRING" id="1071382.H2AQX1"/>
<dbReference type="GO" id="GO:0006888">
    <property type="term" value="P:endoplasmic reticulum to Golgi vesicle-mediated transport"/>
    <property type="evidence" value="ECO:0007669"/>
    <property type="project" value="InterPro"/>
</dbReference>
<dbReference type="GO" id="GO:0006914">
    <property type="term" value="P:autophagy"/>
    <property type="evidence" value="ECO:0007669"/>
    <property type="project" value="EnsemblFungi"/>
</dbReference>
<dbReference type="InterPro" id="IPR042042">
    <property type="entry name" value="Tip20p_domB"/>
</dbReference>
<dbReference type="Gene3D" id="1.20.58.670">
    <property type="entry name" value="Dsl1p vesicle tethering complex, Tip20p subunit, domain D"/>
    <property type="match status" value="1"/>
</dbReference>
<dbReference type="GO" id="GO:0070939">
    <property type="term" value="C:Dsl1/NZR complex"/>
    <property type="evidence" value="ECO:0007669"/>
    <property type="project" value="EnsemblFungi"/>
</dbReference>
<reference evidence="1 2" key="1">
    <citation type="journal article" date="2011" name="Proc. Natl. Acad. Sci. U.S.A.">
        <title>Evolutionary erosion of yeast sex chromosomes by mating-type switching accidents.</title>
        <authorList>
            <person name="Gordon J.L."/>
            <person name="Armisen D."/>
            <person name="Proux-Wera E."/>
            <person name="Oheigeartaigh S.S."/>
            <person name="Byrne K.P."/>
            <person name="Wolfe K.H."/>
        </authorList>
    </citation>
    <scope>NUCLEOTIDE SEQUENCE [LARGE SCALE GENOMIC DNA]</scope>
    <source>
        <strain evidence="2">ATCC 22294 / BCRC 22015 / CBS 2517 / CECT 1963 / NBRC 1671 / NRRL Y-8276</strain>
    </source>
</reference>
<evidence type="ECO:0000313" key="1">
    <source>
        <dbReference type="EMBL" id="CCF56771.1"/>
    </source>
</evidence>
<dbReference type="AlphaFoldDB" id="H2AQX1"/>
<dbReference type="PANTHER" id="PTHR13520">
    <property type="entry name" value="RAD50-INTERACTING PROTEIN 1 RINT-1"/>
    <property type="match status" value="1"/>
</dbReference>
<dbReference type="InterPro" id="IPR042044">
    <property type="entry name" value="EXOC6PINT-1/Sec15/Tip20_C_dom2"/>
</dbReference>
<dbReference type="Proteomes" id="UP000005220">
    <property type="component" value="Chromosome 2"/>
</dbReference>
<organism evidence="1 2">
    <name type="scientific">Kazachstania africana (strain ATCC 22294 / BCRC 22015 / CBS 2517 / CECT 1963 / NBRC 1671 / NRRL Y-8276)</name>
    <name type="common">Yeast</name>
    <name type="synonym">Kluyveromyces africanus</name>
    <dbReference type="NCBI Taxonomy" id="1071382"/>
    <lineage>
        <taxon>Eukaryota</taxon>
        <taxon>Fungi</taxon>
        <taxon>Dikarya</taxon>
        <taxon>Ascomycota</taxon>
        <taxon>Saccharomycotina</taxon>
        <taxon>Saccharomycetes</taxon>
        <taxon>Saccharomycetales</taxon>
        <taxon>Saccharomycetaceae</taxon>
        <taxon>Kazachstania</taxon>
    </lineage>
</organism>
<dbReference type="GO" id="GO:0060628">
    <property type="term" value="P:regulation of ER to Golgi vesicle-mediated transport"/>
    <property type="evidence" value="ECO:0007669"/>
    <property type="project" value="TreeGrafter"/>
</dbReference>
<dbReference type="Gene3D" id="1.20.58.1420">
    <property type="entry name" value="Dsl1p vesicle tethering complex, Tip20p subunit, domain B"/>
    <property type="match status" value="1"/>
</dbReference>
<dbReference type="HOGENOM" id="CLU_410507_0_0_1"/>
<dbReference type="InterPro" id="IPR007528">
    <property type="entry name" value="RINT1_Tip20"/>
</dbReference>
<protein>
    <submittedName>
        <fullName evidence="1">Uncharacterized protein</fullName>
    </submittedName>
</protein>
<dbReference type="PANTHER" id="PTHR13520:SF0">
    <property type="entry name" value="RAD50-INTERACTING PROTEIN 1"/>
    <property type="match status" value="1"/>
</dbReference>
<dbReference type="Gene3D" id="6.10.280.210">
    <property type="entry name" value="Dsl1p vesicle tethering complex, Tip20p subunit, domain A"/>
    <property type="match status" value="1"/>
</dbReference>
<dbReference type="Pfam" id="PF04437">
    <property type="entry name" value="RINT1_TIP1"/>
    <property type="match status" value="1"/>
</dbReference>
<dbReference type="KEGG" id="kaf:KAFR_0B04740"/>
<proteinExistence type="predicted"/>
<accession>H2AQX1</accession>
<name>H2AQX1_KAZAF</name>
<dbReference type="eggNOG" id="KOG2218">
    <property type="taxonomic scope" value="Eukaryota"/>
</dbReference>
<dbReference type="InterPro" id="IPR042043">
    <property type="entry name" value="Tip20p_domC"/>
</dbReference>
<dbReference type="GeneID" id="13884653"/>
<dbReference type="InterPro" id="IPR042040">
    <property type="entry name" value="Tip20p_domE"/>
</dbReference>
<dbReference type="FunCoup" id="H2AQX1">
    <property type="interactions" value="168"/>
</dbReference>
<sequence>MPNDVTDLLNIDSIIQDIEEQRSYLSGTLNDLAAKQSQLHDEKKIINVIVDDILENPNSVDHLDKLKAKYGNLEVFEKLIQNINESEARTTASEKLSDIETDLNELCSQTEFNRDRIITIHDKIKDFESSRLNTLPDVQDKFDNNVLSPSIQGIANEFEQTLLNSRWDTNSFILSDSKSVNELKSHSSELFKLSKLYLNPKNEKLWNFECLANNFKIRFTYHFHNDPSSMIEIYFNFLNEYLKQNLYKCINIFSDEINGVSKELVHEQFINHILQPIRDKINFTLLNSNDSKNLITLISQIISTDKTLIKTFYYRGNGLVSLISKQVWEKWLAYEISTAHRQFDILVQSSNDLTDSDVNFIKLLKKINDYFEPFYELDYEPLEVYKLKTCSDIFIQLANNYLDFVLTVDSLPPQHSKEDELYQTILKLHSLNKVHSMIFQLSQNCIFIKLTALVNNLETKNYDSLFQATIKDYQDNMLNDMQNSIIHRIKKLIKESLANYFKLNSWVISLSTHDTNDAPSSEIVNTINLLNRIIYRLKSYVLPLEISINIKNEILNIIVNYFIESILKLNKFNQNGLAQLNQDLNALKKCLDIPDDLVNCQEATFLELLNLLTLKYDQQNVSQFTASSYIKNGKFDDLKEHMQLKWLNDSEIQDALYRISYGNII</sequence>
<dbReference type="PROSITE" id="PS51386">
    <property type="entry name" value="RINT1_TIP20"/>
    <property type="match status" value="1"/>
</dbReference>
<evidence type="ECO:0000313" key="2">
    <source>
        <dbReference type="Proteomes" id="UP000005220"/>
    </source>
</evidence>
<dbReference type="GO" id="GO:0006890">
    <property type="term" value="P:retrograde vesicle-mediated transport, Golgi to endoplasmic reticulum"/>
    <property type="evidence" value="ECO:0007669"/>
    <property type="project" value="EnsemblFungi"/>
</dbReference>
<dbReference type="InParanoid" id="H2AQX1"/>
<dbReference type="InterPro" id="IPR042041">
    <property type="entry name" value="Tip20p_domA"/>
</dbReference>
<dbReference type="Gene3D" id="1.10.10.2270">
    <property type="entry name" value="Dsl1p vesicle tethering complex, Tip20p subunit, domain E"/>
    <property type="match status" value="1"/>
</dbReference>
<keyword evidence="2" id="KW-1185">Reference proteome</keyword>
<dbReference type="RefSeq" id="XP_003955906.1">
    <property type="nucleotide sequence ID" value="XM_003955857.1"/>
</dbReference>
<dbReference type="Gene3D" id="1.10.357.100">
    <property type="entry name" value="Dsl1p vesicle tethering complex, Tip20p subunit, domain C"/>
    <property type="match status" value="1"/>
</dbReference>